<organism evidence="19">
    <name type="scientific">candidate division WOR-3 bacterium</name>
    <dbReference type="NCBI Taxonomy" id="2052148"/>
    <lineage>
        <taxon>Bacteria</taxon>
        <taxon>Bacteria division WOR-3</taxon>
    </lineage>
</organism>
<dbReference type="HAMAP" id="MF_00605">
    <property type="entry name" value="TrmD"/>
    <property type="match status" value="1"/>
</dbReference>
<evidence type="ECO:0000256" key="7">
    <source>
        <dbReference type="ARBA" id="ARBA00022490"/>
    </source>
</evidence>
<dbReference type="GO" id="GO:0052906">
    <property type="term" value="F:tRNA (guanine(37)-N1)-methyltransferase activity"/>
    <property type="evidence" value="ECO:0007669"/>
    <property type="project" value="UniProtKB-UniRule"/>
</dbReference>
<evidence type="ECO:0000256" key="2">
    <source>
        <dbReference type="ARBA" id="ARBA00004496"/>
    </source>
</evidence>
<dbReference type="Pfam" id="PF01746">
    <property type="entry name" value="tRNA_m1G_MT"/>
    <property type="match status" value="1"/>
</dbReference>
<comment type="caution">
    <text evidence="19">The sequence shown here is derived from an EMBL/GenBank/DDBJ whole genome shotgun (WGS) entry which is preliminary data.</text>
</comment>
<dbReference type="Gene3D" id="1.10.1270.20">
    <property type="entry name" value="tRNA(m1g37)methyltransferase, domain 2"/>
    <property type="match status" value="1"/>
</dbReference>
<keyword evidence="9 15" id="KW-0808">Transferase</keyword>
<sequence length="247" mass="28002">MKINILTLFPEFFQGFVSTGIINKARKNGIVEFEFVNIRDFSDNEYGSVDDYPYGGGSGMVMRVDIVHKALESLKEKGSVILLSPDGKVFNEDIAYELSKNETLSFICGRYKGVDARIENFTDMSISIGDYILSGGEIPAMVVIDAVVRLISGVLGNEDSAKTDSFVQGFLEPPIYTRPREYLGFKVPDILLSGNHKEIDLWRKKEAIRKTYLRRKDLFDKIKMSEDEIKLFNEIRKELEDEGNSLN</sequence>
<evidence type="ECO:0000256" key="12">
    <source>
        <dbReference type="ARBA" id="ARBA00029736"/>
    </source>
</evidence>
<dbReference type="GO" id="GO:0002939">
    <property type="term" value="P:tRNA N1-guanine methylation"/>
    <property type="evidence" value="ECO:0007669"/>
    <property type="project" value="TreeGrafter"/>
</dbReference>
<dbReference type="AlphaFoldDB" id="A0A7C4U756"/>
<feature type="binding site" evidence="15 16">
    <location>
        <position position="109"/>
    </location>
    <ligand>
        <name>S-adenosyl-L-methionine</name>
        <dbReference type="ChEBI" id="CHEBI:59789"/>
    </ligand>
</feature>
<gene>
    <name evidence="15 19" type="primary">trmD</name>
    <name evidence="19" type="ORF">ENV67_00975</name>
</gene>
<accession>A0A7C4U756</accession>
<evidence type="ECO:0000256" key="8">
    <source>
        <dbReference type="ARBA" id="ARBA00022603"/>
    </source>
</evidence>
<comment type="subcellular location">
    <subcellularLocation>
        <location evidence="2 15 17">Cytoplasm</location>
    </subcellularLocation>
</comment>
<dbReference type="EC" id="2.1.1.228" evidence="5 15"/>
<evidence type="ECO:0000256" key="14">
    <source>
        <dbReference type="ARBA" id="ARBA00047783"/>
    </source>
</evidence>
<evidence type="ECO:0000313" key="19">
    <source>
        <dbReference type="EMBL" id="HGW91099.1"/>
    </source>
</evidence>
<name>A0A7C4U756_UNCW3</name>
<evidence type="ECO:0000256" key="16">
    <source>
        <dbReference type="PIRSR" id="PIRSR000386-1"/>
    </source>
</evidence>
<comment type="subunit">
    <text evidence="4 15 17">Homodimer.</text>
</comment>
<keyword evidence="8 15" id="KW-0489">Methyltransferase</keyword>
<dbReference type="PANTHER" id="PTHR46417">
    <property type="entry name" value="TRNA (GUANINE-N(1)-)-METHYLTRANSFERASE"/>
    <property type="match status" value="1"/>
</dbReference>
<dbReference type="InterPro" id="IPR002649">
    <property type="entry name" value="tRNA_m1G_MeTrfase_TrmD"/>
</dbReference>
<dbReference type="InterPro" id="IPR029028">
    <property type="entry name" value="Alpha/beta_knot_MTases"/>
</dbReference>
<dbReference type="Gene3D" id="3.40.1280.10">
    <property type="match status" value="1"/>
</dbReference>
<evidence type="ECO:0000256" key="9">
    <source>
        <dbReference type="ARBA" id="ARBA00022679"/>
    </source>
</evidence>
<keyword evidence="10 15" id="KW-0949">S-adenosyl-L-methionine</keyword>
<evidence type="ECO:0000256" key="5">
    <source>
        <dbReference type="ARBA" id="ARBA00012807"/>
    </source>
</evidence>
<evidence type="ECO:0000256" key="10">
    <source>
        <dbReference type="ARBA" id="ARBA00022691"/>
    </source>
</evidence>
<dbReference type="PIRSF" id="PIRSF000386">
    <property type="entry name" value="tRNA_mtase"/>
    <property type="match status" value="1"/>
</dbReference>
<evidence type="ECO:0000259" key="18">
    <source>
        <dbReference type="Pfam" id="PF01746"/>
    </source>
</evidence>
<dbReference type="InterPro" id="IPR023148">
    <property type="entry name" value="tRNA_m1G_MeTrfase_C_sf"/>
</dbReference>
<feature type="binding site" evidence="15 16">
    <location>
        <begin position="128"/>
        <end position="133"/>
    </location>
    <ligand>
        <name>S-adenosyl-L-methionine</name>
        <dbReference type="ChEBI" id="CHEBI:59789"/>
    </ligand>
</feature>
<dbReference type="FunFam" id="3.40.1280.10:FF:000001">
    <property type="entry name" value="tRNA (guanine-N(1)-)-methyltransferase"/>
    <property type="match status" value="1"/>
</dbReference>
<proteinExistence type="inferred from homology"/>
<keyword evidence="11 15" id="KW-0819">tRNA processing</keyword>
<evidence type="ECO:0000256" key="1">
    <source>
        <dbReference type="ARBA" id="ARBA00002634"/>
    </source>
</evidence>
<dbReference type="EMBL" id="DTHG01000011">
    <property type="protein sequence ID" value="HGW91099.1"/>
    <property type="molecule type" value="Genomic_DNA"/>
</dbReference>
<evidence type="ECO:0000256" key="4">
    <source>
        <dbReference type="ARBA" id="ARBA00011738"/>
    </source>
</evidence>
<comment type="function">
    <text evidence="1 15 17">Specifically methylates guanosine-37 in various tRNAs.</text>
</comment>
<dbReference type="PANTHER" id="PTHR46417:SF1">
    <property type="entry name" value="TRNA (GUANINE-N(1)-)-METHYLTRANSFERASE"/>
    <property type="match status" value="1"/>
</dbReference>
<evidence type="ECO:0000256" key="15">
    <source>
        <dbReference type="HAMAP-Rule" id="MF_00605"/>
    </source>
</evidence>
<dbReference type="GO" id="GO:0005829">
    <property type="term" value="C:cytosol"/>
    <property type="evidence" value="ECO:0007669"/>
    <property type="project" value="TreeGrafter"/>
</dbReference>
<protein>
    <recommendedName>
        <fullName evidence="6 15">tRNA (guanine-N(1)-)-methyltransferase</fullName>
        <ecNumber evidence="5 15">2.1.1.228</ecNumber>
    </recommendedName>
    <alternativeName>
        <fullName evidence="12 15">M1G-methyltransferase</fullName>
    </alternativeName>
    <alternativeName>
        <fullName evidence="13 15">tRNA [GM37] methyltransferase</fullName>
    </alternativeName>
</protein>
<dbReference type="InterPro" id="IPR016009">
    <property type="entry name" value="tRNA_MeTrfase_TRMD/TRM10"/>
</dbReference>
<evidence type="ECO:0000256" key="13">
    <source>
        <dbReference type="ARBA" id="ARBA00033392"/>
    </source>
</evidence>
<evidence type="ECO:0000256" key="3">
    <source>
        <dbReference type="ARBA" id="ARBA00007630"/>
    </source>
</evidence>
<feature type="domain" description="tRNA methyltransferase TRMD/TRM10-type" evidence="18">
    <location>
        <begin position="1"/>
        <end position="220"/>
    </location>
</feature>
<dbReference type="CDD" id="cd18080">
    <property type="entry name" value="TrmD-like"/>
    <property type="match status" value="1"/>
</dbReference>
<reference evidence="19" key="1">
    <citation type="journal article" date="2020" name="mSystems">
        <title>Genome- and Community-Level Interaction Insights into Carbon Utilization and Element Cycling Functions of Hydrothermarchaeota in Hydrothermal Sediment.</title>
        <authorList>
            <person name="Zhou Z."/>
            <person name="Liu Y."/>
            <person name="Xu W."/>
            <person name="Pan J."/>
            <person name="Luo Z.H."/>
            <person name="Li M."/>
        </authorList>
    </citation>
    <scope>NUCLEOTIDE SEQUENCE [LARGE SCALE GENOMIC DNA]</scope>
    <source>
        <strain evidence="19">SpSt-780</strain>
    </source>
</reference>
<dbReference type="NCBIfam" id="NF000648">
    <property type="entry name" value="PRK00026.1"/>
    <property type="match status" value="1"/>
</dbReference>
<comment type="similarity">
    <text evidence="3 15 17">Belongs to the RNA methyltransferase TrmD family.</text>
</comment>
<evidence type="ECO:0000256" key="6">
    <source>
        <dbReference type="ARBA" id="ARBA00014679"/>
    </source>
</evidence>
<comment type="catalytic activity">
    <reaction evidence="14 15 17">
        <text>guanosine(37) in tRNA + S-adenosyl-L-methionine = N(1)-methylguanosine(37) in tRNA + S-adenosyl-L-homocysteine + H(+)</text>
        <dbReference type="Rhea" id="RHEA:36899"/>
        <dbReference type="Rhea" id="RHEA-COMP:10145"/>
        <dbReference type="Rhea" id="RHEA-COMP:10147"/>
        <dbReference type="ChEBI" id="CHEBI:15378"/>
        <dbReference type="ChEBI" id="CHEBI:57856"/>
        <dbReference type="ChEBI" id="CHEBI:59789"/>
        <dbReference type="ChEBI" id="CHEBI:73542"/>
        <dbReference type="ChEBI" id="CHEBI:74269"/>
        <dbReference type="EC" id="2.1.1.228"/>
    </reaction>
</comment>
<evidence type="ECO:0000256" key="11">
    <source>
        <dbReference type="ARBA" id="ARBA00022694"/>
    </source>
</evidence>
<keyword evidence="7 15" id="KW-0963">Cytoplasm</keyword>
<dbReference type="SUPFAM" id="SSF75217">
    <property type="entry name" value="alpha/beta knot"/>
    <property type="match status" value="1"/>
</dbReference>
<dbReference type="InterPro" id="IPR029026">
    <property type="entry name" value="tRNA_m1G_MTases_N"/>
</dbReference>
<evidence type="ECO:0000256" key="17">
    <source>
        <dbReference type="RuleBase" id="RU003464"/>
    </source>
</evidence>
<dbReference type="FunFam" id="1.10.1270.20:FF:000001">
    <property type="entry name" value="tRNA (guanine-N(1)-)-methyltransferase"/>
    <property type="match status" value="1"/>
</dbReference>
<dbReference type="NCBIfam" id="TIGR00088">
    <property type="entry name" value="trmD"/>
    <property type="match status" value="1"/>
</dbReference>